<dbReference type="HOGENOM" id="CLU_2065839_0_0_1"/>
<reference evidence="1" key="2">
    <citation type="submission" date="2011-02" db="EMBL/GenBank/DDBJ databases">
        <authorList>
            <person name="MacLean D."/>
        </authorList>
    </citation>
    <scope>NUCLEOTIDE SEQUENCE</scope>
</reference>
<accession>F0WKC5</accession>
<name>F0WKC5_9STRA</name>
<dbReference type="EMBL" id="FR824177">
    <property type="protein sequence ID" value="CCA21729.1"/>
    <property type="molecule type" value="Genomic_DNA"/>
</dbReference>
<protein>
    <submittedName>
        <fullName evidence="1">AlNc14C132G6977 protein</fullName>
    </submittedName>
</protein>
<dbReference type="AlphaFoldDB" id="F0WKC5"/>
<reference evidence="1" key="1">
    <citation type="journal article" date="2011" name="PLoS Biol.">
        <title>Gene gain and loss during evolution of obligate parasitism in the white rust pathogen of Arabidopsis thaliana.</title>
        <authorList>
            <person name="Kemen E."/>
            <person name="Gardiner A."/>
            <person name="Schultz-Larsen T."/>
            <person name="Kemen A.C."/>
            <person name="Balmuth A.L."/>
            <person name="Robert-Seilaniantz A."/>
            <person name="Bailey K."/>
            <person name="Holub E."/>
            <person name="Studholme D.J."/>
            <person name="Maclean D."/>
            <person name="Jones J.D."/>
        </authorList>
    </citation>
    <scope>NUCLEOTIDE SEQUENCE</scope>
</reference>
<evidence type="ECO:0000313" key="1">
    <source>
        <dbReference type="EMBL" id="CCA21729.1"/>
    </source>
</evidence>
<proteinExistence type="predicted"/>
<gene>
    <name evidence="1" type="primary">AlNc14C132G6977</name>
    <name evidence="1" type="ORF">ALNC14_078720</name>
</gene>
<sequence>MKTFESSWFTAKCRARKEIFQLARGHRVWRLIRQVHRQRLHIHPRSPKAITEKSSKCTQIAHFICFDDDNRFFGFGIIAAVYRITNQLNYKISVCYVKPNVENRHNRPFRDGNRPWLER</sequence>
<organism evidence="1">
    <name type="scientific">Albugo laibachii Nc14</name>
    <dbReference type="NCBI Taxonomy" id="890382"/>
    <lineage>
        <taxon>Eukaryota</taxon>
        <taxon>Sar</taxon>
        <taxon>Stramenopiles</taxon>
        <taxon>Oomycota</taxon>
        <taxon>Peronosporomycetes</taxon>
        <taxon>Albuginales</taxon>
        <taxon>Albuginaceae</taxon>
        <taxon>Albugo</taxon>
    </lineage>
</organism>